<sequence>MTSAADQLRGFLEQLPERDLKMLAAKIELDRGENRFGIPHDAIMALLRPRLAEIRAPRIYTPQRMLCLPFEDILVFQDPDPKEMGRIARASIGPMWKLLLEIAGEDWENAAIAFEQAQKRTDELEIKKSASQLWRVAAQKLREWDDSLGKDPMEVRAAAKKIGGTRRLEDIREMCALLEIADTVESMKSLLPRKPILTLSQEHVNVVKRHYDIVTKQNPGSEVYLLLALIGRLLQPFPVLKVFRALSQKLDDTLAARADLGVAGEIVITALERDADAVAEAADQPNATETDVVAKAKRFANAFKGITSDIGIRRDGEWGKRMYGCRGKVSNAVENLVLSTAQEVILSVLPNRGGGTPNFNDFPDERKYEAAERRAQALGDAHRIAEQIGLQSACQSKVNQLRKDLENYAAKIIERLPKVDVDHKAEAGAHLATTVRLVELITSSDTADLLRRRGNAALSKKILD</sequence>
<dbReference type="EMBL" id="JABBNT010000003">
    <property type="protein sequence ID" value="NMM45111.1"/>
    <property type="molecule type" value="Genomic_DNA"/>
</dbReference>
<dbReference type="AlphaFoldDB" id="A0A7Y0HEQ4"/>
<evidence type="ECO:0000313" key="1">
    <source>
        <dbReference type="EMBL" id="NMM45111.1"/>
    </source>
</evidence>
<proteinExistence type="predicted"/>
<reference evidence="1 2" key="1">
    <citation type="submission" date="2020-04" db="EMBL/GenBank/DDBJ databases">
        <title>Rhodospirillaceae bacterium KN72 isolated from deep sea.</title>
        <authorList>
            <person name="Zhang D.-C."/>
        </authorList>
    </citation>
    <scope>NUCLEOTIDE SEQUENCE [LARGE SCALE GENOMIC DNA]</scope>
    <source>
        <strain evidence="1 2">KN72</strain>
    </source>
</reference>
<dbReference type="Proteomes" id="UP000539372">
    <property type="component" value="Unassembled WGS sequence"/>
</dbReference>
<dbReference type="RefSeq" id="WP_169625480.1">
    <property type="nucleotide sequence ID" value="NZ_JABBNT010000003.1"/>
</dbReference>
<keyword evidence="2" id="KW-1185">Reference proteome</keyword>
<accession>A0A7Y0HEQ4</accession>
<organism evidence="1 2">
    <name type="scientific">Pacificispira spongiicola</name>
    <dbReference type="NCBI Taxonomy" id="2729598"/>
    <lineage>
        <taxon>Bacteria</taxon>
        <taxon>Pseudomonadati</taxon>
        <taxon>Pseudomonadota</taxon>
        <taxon>Alphaproteobacteria</taxon>
        <taxon>Rhodospirillales</taxon>
        <taxon>Rhodospirillaceae</taxon>
        <taxon>Pacificispira</taxon>
    </lineage>
</organism>
<evidence type="ECO:0000313" key="2">
    <source>
        <dbReference type="Proteomes" id="UP000539372"/>
    </source>
</evidence>
<gene>
    <name evidence="1" type="ORF">HH303_11520</name>
</gene>
<comment type="caution">
    <text evidence="1">The sequence shown here is derived from an EMBL/GenBank/DDBJ whole genome shotgun (WGS) entry which is preliminary data.</text>
</comment>
<name>A0A7Y0HEQ4_9PROT</name>
<protein>
    <submittedName>
        <fullName evidence="1">Uncharacterized protein</fullName>
    </submittedName>
</protein>